<keyword evidence="3" id="KW-0378">Hydrolase</keyword>
<name>A0A5C5UTF2_9PLAN</name>
<dbReference type="GO" id="GO:0080164">
    <property type="term" value="P:regulation of nitric oxide metabolic process"/>
    <property type="evidence" value="ECO:0007669"/>
    <property type="project" value="TreeGrafter"/>
</dbReference>
<proteinExistence type="predicted"/>
<comment type="caution">
    <text evidence="5">The sequence shown here is derived from an EMBL/GenBank/DDBJ whole genome shotgun (WGS) entry which is preliminary data.</text>
</comment>
<dbReference type="GO" id="GO:0006508">
    <property type="term" value="P:proteolysis"/>
    <property type="evidence" value="ECO:0007669"/>
    <property type="project" value="UniProtKB-KW"/>
</dbReference>
<evidence type="ECO:0000256" key="4">
    <source>
        <dbReference type="ARBA" id="ARBA00023049"/>
    </source>
</evidence>
<dbReference type="Pfam" id="PF08014">
    <property type="entry name" value="MATCAP"/>
    <property type="match status" value="1"/>
</dbReference>
<protein>
    <recommendedName>
        <fullName evidence="7">DUF1704 domain-containing protein</fullName>
    </recommendedName>
</protein>
<keyword evidence="6" id="KW-1185">Reference proteome</keyword>
<organism evidence="5 6">
    <name type="scientific">Thalassoglobus neptunius</name>
    <dbReference type="NCBI Taxonomy" id="1938619"/>
    <lineage>
        <taxon>Bacteria</taxon>
        <taxon>Pseudomonadati</taxon>
        <taxon>Planctomycetota</taxon>
        <taxon>Planctomycetia</taxon>
        <taxon>Planctomycetales</taxon>
        <taxon>Planctomycetaceae</taxon>
        <taxon>Thalassoglobus</taxon>
    </lineage>
</organism>
<dbReference type="Proteomes" id="UP000317243">
    <property type="component" value="Unassembled WGS sequence"/>
</dbReference>
<keyword evidence="4" id="KW-0482">Metalloprotease</keyword>
<dbReference type="GO" id="GO:0008237">
    <property type="term" value="F:metallopeptidase activity"/>
    <property type="evidence" value="ECO:0007669"/>
    <property type="project" value="UniProtKB-KW"/>
</dbReference>
<dbReference type="PANTHER" id="PTHR31817">
    <property type="match status" value="1"/>
</dbReference>
<gene>
    <name evidence="5" type="ORF">KOR42_55820</name>
</gene>
<keyword evidence="2" id="KW-0645">Protease</keyword>
<evidence type="ECO:0000256" key="1">
    <source>
        <dbReference type="ARBA" id="ARBA00001947"/>
    </source>
</evidence>
<comment type="cofactor">
    <cofactor evidence="1">
        <name>Zn(2+)</name>
        <dbReference type="ChEBI" id="CHEBI:29105"/>
    </cofactor>
</comment>
<evidence type="ECO:0000256" key="2">
    <source>
        <dbReference type="ARBA" id="ARBA00022670"/>
    </source>
</evidence>
<evidence type="ECO:0000313" key="6">
    <source>
        <dbReference type="Proteomes" id="UP000317243"/>
    </source>
</evidence>
<dbReference type="SMART" id="SM01154">
    <property type="entry name" value="DUF1704"/>
    <property type="match status" value="1"/>
</dbReference>
<dbReference type="EMBL" id="SIHI01000150">
    <property type="protein sequence ID" value="TWT29129.1"/>
    <property type="molecule type" value="Genomic_DNA"/>
</dbReference>
<dbReference type="AlphaFoldDB" id="A0A5C5UTF2"/>
<accession>A0A5C5UTF2</accession>
<dbReference type="PANTHER" id="PTHR31817:SF0">
    <property type="entry name" value="CHROMOSOME UNDETERMINED SCAFFOLD_67, WHOLE GENOME SHOTGUN SEQUENCE"/>
    <property type="match status" value="1"/>
</dbReference>
<dbReference type="InterPro" id="IPR012548">
    <property type="entry name" value="MATCAP"/>
</dbReference>
<sequence>MERAREEIDYYHRRLNDFNGTVEASGSIASGVMVSRDRLLVSPESCLNENRVEALMHHEIGTHLLTYFNGRGQPFRHLYAGLAGYEELQEGLAVLAESLVGGMTSNRWRTLAGRVIAVHSLTEGLTFVETFHLLCEEFGFSDSRAFSLTLRVYRGGGFTKDLIYLRGLSQLMEYLAAGHDIEPLYVGKIGLQHVPFVQEMRRRKVIIAPRVLPRFVSAVWSAC</sequence>
<reference evidence="5 6" key="1">
    <citation type="submission" date="2019-02" db="EMBL/GenBank/DDBJ databases">
        <title>Deep-cultivation of Planctomycetes and their phenomic and genomic characterization uncovers novel biology.</title>
        <authorList>
            <person name="Wiegand S."/>
            <person name="Jogler M."/>
            <person name="Boedeker C."/>
            <person name="Pinto D."/>
            <person name="Vollmers J."/>
            <person name="Rivas-Marin E."/>
            <person name="Kohn T."/>
            <person name="Peeters S.H."/>
            <person name="Heuer A."/>
            <person name="Rast P."/>
            <person name="Oberbeckmann S."/>
            <person name="Bunk B."/>
            <person name="Jeske O."/>
            <person name="Meyerdierks A."/>
            <person name="Storesund J.E."/>
            <person name="Kallscheuer N."/>
            <person name="Luecker S."/>
            <person name="Lage O.M."/>
            <person name="Pohl T."/>
            <person name="Merkel B.J."/>
            <person name="Hornburger P."/>
            <person name="Mueller R.-W."/>
            <person name="Bruemmer F."/>
            <person name="Labrenz M."/>
            <person name="Spormann A.M."/>
            <person name="Op Den Camp H."/>
            <person name="Overmann J."/>
            <person name="Amann R."/>
            <person name="Jetten M.S.M."/>
            <person name="Mascher T."/>
            <person name="Medema M.H."/>
            <person name="Devos D.P."/>
            <person name="Kaster A.-K."/>
            <person name="Ovreas L."/>
            <person name="Rohde M."/>
            <person name="Galperin M.Y."/>
            <person name="Jogler C."/>
        </authorList>
    </citation>
    <scope>NUCLEOTIDE SEQUENCE [LARGE SCALE GENOMIC DNA]</scope>
    <source>
        <strain evidence="5 6">KOR42</strain>
    </source>
</reference>
<evidence type="ECO:0000313" key="5">
    <source>
        <dbReference type="EMBL" id="TWT29129.1"/>
    </source>
</evidence>
<evidence type="ECO:0000256" key="3">
    <source>
        <dbReference type="ARBA" id="ARBA00022801"/>
    </source>
</evidence>
<evidence type="ECO:0008006" key="7">
    <source>
        <dbReference type="Google" id="ProtNLM"/>
    </source>
</evidence>